<sequence length="397" mass="43084">MSETHGDYQKAIYTDGVHGLRPVVTSDPRRLEAQARRILDKRSFDYIAGGAGGKVTMARNRLSFNQWMLIPRMLATVMDISTTLFGQKYPSPILMAPIGVQSLAHPDKEPGLAEVCSALDVPYIMSSAANSSFEDVAAARGSRESWYQLYWPKDNDITLSLLNRARQSGFDALVVTLDTWSLAWRPADLDNGFLPFLAGNGTQFGLSDPVFQAKYKAKTGTSVHEDIVGASREWMSQIVGQNHTWEEIAFLRNAWKGPLVLKGIQCVQDAQTALSYGCDGIVVSNHGGRQLDGAVGSLDVLPEIVDAVRPKMTVLFDSGIRTGSDIVKALALGAHAVLVGRPVMYGYAINGKPGAKAVLQGLLTDLYLSMATAGISSISACNREVLRKVPEAREVKL</sequence>
<comment type="caution">
    <text evidence="5">The sequence shown here is derived from an EMBL/GenBank/DDBJ whole genome shotgun (WGS) entry which is preliminary data.</text>
</comment>
<reference evidence="5 6" key="1">
    <citation type="submission" date="2024-07" db="EMBL/GenBank/DDBJ databases">
        <title>Section-level genome sequencing and comparative genomics of Aspergillus sections Usti and Cavernicolus.</title>
        <authorList>
            <consortium name="Lawrence Berkeley National Laboratory"/>
            <person name="Nybo J.L."/>
            <person name="Vesth T.C."/>
            <person name="Theobald S."/>
            <person name="Frisvad J.C."/>
            <person name="Larsen T.O."/>
            <person name="Kjaerboelling I."/>
            <person name="Rothschild-Mancinelli K."/>
            <person name="Lyhne E.K."/>
            <person name="Kogle M.E."/>
            <person name="Barry K."/>
            <person name="Clum A."/>
            <person name="Na H."/>
            <person name="Ledsgaard L."/>
            <person name="Lin J."/>
            <person name="Lipzen A."/>
            <person name="Kuo A."/>
            <person name="Riley R."/>
            <person name="Mondo S."/>
            <person name="Labutti K."/>
            <person name="Haridas S."/>
            <person name="Pangalinan J."/>
            <person name="Salamov A.A."/>
            <person name="Simmons B.A."/>
            <person name="Magnuson J.K."/>
            <person name="Chen J."/>
            <person name="Drula E."/>
            <person name="Henrissat B."/>
            <person name="Wiebenga A."/>
            <person name="Lubbers R.J."/>
            <person name="Gomes A.C."/>
            <person name="Makela M.R."/>
            <person name="Stajich J."/>
            <person name="Grigoriev I.V."/>
            <person name="Mortensen U.H."/>
            <person name="De Vries R.P."/>
            <person name="Baker S.E."/>
            <person name="Andersen M.R."/>
        </authorList>
    </citation>
    <scope>NUCLEOTIDE SEQUENCE [LARGE SCALE GENOMIC DNA]</scope>
    <source>
        <strain evidence="5 6">CBS 123904</strain>
    </source>
</reference>
<keyword evidence="6" id="KW-1185">Reference proteome</keyword>
<evidence type="ECO:0000313" key="5">
    <source>
        <dbReference type="EMBL" id="KAL2842706.1"/>
    </source>
</evidence>
<dbReference type="PROSITE" id="PS51349">
    <property type="entry name" value="FMN_HYDROXY_ACID_DH_2"/>
    <property type="match status" value="1"/>
</dbReference>
<dbReference type="EMBL" id="JBFXLU010000097">
    <property type="protein sequence ID" value="KAL2842706.1"/>
    <property type="molecule type" value="Genomic_DNA"/>
</dbReference>
<dbReference type="Gene3D" id="3.20.20.70">
    <property type="entry name" value="Aldolase class I"/>
    <property type="match status" value="1"/>
</dbReference>
<evidence type="ECO:0000313" key="6">
    <source>
        <dbReference type="Proteomes" id="UP001610446"/>
    </source>
</evidence>
<proteinExistence type="inferred from homology"/>
<dbReference type="InterPro" id="IPR037396">
    <property type="entry name" value="FMN_HAD"/>
</dbReference>
<comment type="cofactor">
    <cofactor evidence="1">
        <name>FMN</name>
        <dbReference type="ChEBI" id="CHEBI:58210"/>
    </cofactor>
</comment>
<feature type="domain" description="FMN hydroxy acid dehydrogenase" evidence="4">
    <location>
        <begin position="20"/>
        <end position="391"/>
    </location>
</feature>
<dbReference type="InterPro" id="IPR000262">
    <property type="entry name" value="FMN-dep_DH"/>
</dbReference>
<dbReference type="PROSITE" id="PS00557">
    <property type="entry name" value="FMN_HYDROXY_ACID_DH_1"/>
    <property type="match status" value="1"/>
</dbReference>
<dbReference type="InterPro" id="IPR008259">
    <property type="entry name" value="FMN_hydac_DH_AS"/>
</dbReference>
<accession>A0ABR4JRN6</accession>
<dbReference type="InterPro" id="IPR012133">
    <property type="entry name" value="Alpha-hydoxy_acid_DH_FMN"/>
</dbReference>
<dbReference type="PANTHER" id="PTHR10578">
    <property type="entry name" value="S -2-HYDROXY-ACID OXIDASE-RELATED"/>
    <property type="match status" value="1"/>
</dbReference>
<gene>
    <name evidence="5" type="ORF">BJY01DRAFT_235916</name>
</gene>
<dbReference type="PANTHER" id="PTHR10578:SF86">
    <property type="entry name" value="DEPENDENT DEHYDROGENASE, PUTATIVE (AFU_ORTHOLOGUE AFUA_6G02720)-RELATED"/>
    <property type="match status" value="1"/>
</dbReference>
<dbReference type="InterPro" id="IPR013785">
    <property type="entry name" value="Aldolase_TIM"/>
</dbReference>
<evidence type="ECO:0000256" key="3">
    <source>
        <dbReference type="ARBA" id="ARBA00024042"/>
    </source>
</evidence>
<evidence type="ECO:0000259" key="4">
    <source>
        <dbReference type="PROSITE" id="PS51349"/>
    </source>
</evidence>
<evidence type="ECO:0000256" key="2">
    <source>
        <dbReference type="ARBA" id="ARBA00023002"/>
    </source>
</evidence>
<dbReference type="Pfam" id="PF01070">
    <property type="entry name" value="FMN_dh"/>
    <property type="match status" value="1"/>
</dbReference>
<dbReference type="Proteomes" id="UP001610446">
    <property type="component" value="Unassembled WGS sequence"/>
</dbReference>
<dbReference type="PIRSF" id="PIRSF000138">
    <property type="entry name" value="Al-hdrx_acd_dh"/>
    <property type="match status" value="1"/>
</dbReference>
<comment type="similarity">
    <text evidence="3">Belongs to the FMN-dependent alpha-hydroxy acid dehydrogenase family.</text>
</comment>
<organism evidence="5 6">
    <name type="scientific">Aspergillus pseudoustus</name>
    <dbReference type="NCBI Taxonomy" id="1810923"/>
    <lineage>
        <taxon>Eukaryota</taxon>
        <taxon>Fungi</taxon>
        <taxon>Dikarya</taxon>
        <taxon>Ascomycota</taxon>
        <taxon>Pezizomycotina</taxon>
        <taxon>Eurotiomycetes</taxon>
        <taxon>Eurotiomycetidae</taxon>
        <taxon>Eurotiales</taxon>
        <taxon>Aspergillaceae</taxon>
        <taxon>Aspergillus</taxon>
        <taxon>Aspergillus subgen. Nidulantes</taxon>
    </lineage>
</organism>
<protein>
    <submittedName>
        <fullName evidence="5">FMN-dependent dehydrogenase</fullName>
    </submittedName>
</protein>
<evidence type="ECO:0000256" key="1">
    <source>
        <dbReference type="ARBA" id="ARBA00001917"/>
    </source>
</evidence>
<keyword evidence="2" id="KW-0560">Oxidoreductase</keyword>
<name>A0ABR4JRN6_9EURO</name>
<dbReference type="SUPFAM" id="SSF51395">
    <property type="entry name" value="FMN-linked oxidoreductases"/>
    <property type="match status" value="1"/>
</dbReference>